<dbReference type="InterPro" id="IPR003329">
    <property type="entry name" value="Cytidylyl_trans"/>
</dbReference>
<sequence length="219" mass="25908">ECFRGSMDNVLERYYFCAKEFKLSVSIKKLNIVRITGDCPIIDSKLVDEVINYFEKNECNYTSNTLIPTFPDGMDVEIFDYPTLEIAYNESTLRSEREHVTPYIKSSDRFKRTNYTSNYDFSHLRLTVDVKSDFELIKVLIEELYENNPNFSYLDAISYMTKHPNLFFINSDIQRDEGYSKSLKDDLQEVYTLKKGASELHTNLYSDDKYQLFKNLFYK</sequence>
<protein>
    <recommendedName>
        <fullName evidence="2">Cytidylyltransferase</fullName>
    </recommendedName>
</protein>
<dbReference type="EMBL" id="UINC01079412">
    <property type="protein sequence ID" value="SVC21394.1"/>
    <property type="molecule type" value="Genomic_DNA"/>
</dbReference>
<accession>A0A382K922</accession>
<reference evidence="1" key="1">
    <citation type="submission" date="2018-05" db="EMBL/GenBank/DDBJ databases">
        <authorList>
            <person name="Lanie J.A."/>
            <person name="Ng W.-L."/>
            <person name="Kazmierczak K.M."/>
            <person name="Andrzejewski T.M."/>
            <person name="Davidsen T.M."/>
            <person name="Wayne K.J."/>
            <person name="Tettelin H."/>
            <person name="Glass J.I."/>
            <person name="Rusch D."/>
            <person name="Podicherti R."/>
            <person name="Tsui H.-C.T."/>
            <person name="Winkler M.E."/>
        </authorList>
    </citation>
    <scope>NUCLEOTIDE SEQUENCE</scope>
</reference>
<dbReference type="Gene3D" id="3.90.550.10">
    <property type="entry name" value="Spore Coat Polysaccharide Biosynthesis Protein SpsA, Chain A"/>
    <property type="match status" value="1"/>
</dbReference>
<evidence type="ECO:0008006" key="2">
    <source>
        <dbReference type="Google" id="ProtNLM"/>
    </source>
</evidence>
<gene>
    <name evidence="1" type="ORF">METZ01_LOCUS274248</name>
</gene>
<feature type="non-terminal residue" evidence="1">
    <location>
        <position position="1"/>
    </location>
</feature>
<organism evidence="1">
    <name type="scientific">marine metagenome</name>
    <dbReference type="NCBI Taxonomy" id="408172"/>
    <lineage>
        <taxon>unclassified sequences</taxon>
        <taxon>metagenomes</taxon>
        <taxon>ecological metagenomes</taxon>
    </lineage>
</organism>
<dbReference type="SUPFAM" id="SSF53448">
    <property type="entry name" value="Nucleotide-diphospho-sugar transferases"/>
    <property type="match status" value="1"/>
</dbReference>
<dbReference type="Pfam" id="PF02348">
    <property type="entry name" value="CTP_transf_3"/>
    <property type="match status" value="1"/>
</dbReference>
<name>A0A382K922_9ZZZZ</name>
<proteinExistence type="predicted"/>
<evidence type="ECO:0000313" key="1">
    <source>
        <dbReference type="EMBL" id="SVC21394.1"/>
    </source>
</evidence>
<dbReference type="InterPro" id="IPR029044">
    <property type="entry name" value="Nucleotide-diphossugar_trans"/>
</dbReference>
<dbReference type="AlphaFoldDB" id="A0A382K922"/>